<keyword evidence="5" id="KW-1185">Reference proteome</keyword>
<dbReference type="GO" id="GO:0016301">
    <property type="term" value="F:kinase activity"/>
    <property type="evidence" value="ECO:0007669"/>
    <property type="project" value="UniProtKB-UniRule"/>
</dbReference>
<dbReference type="EC" id="2.7.1.172" evidence="1"/>
<dbReference type="InterPro" id="IPR011009">
    <property type="entry name" value="Kinase-like_dom_sf"/>
</dbReference>
<keyword evidence="3" id="KW-0418">Kinase</keyword>
<comment type="catalytic activity">
    <reaction evidence="2">
        <text>N(6)-D-ribulosyl-L-lysyl-[protein] + ATP = N(6)-(3-O-phospho-D-ribulosyl)-L-lysyl-[protein] + ADP + H(+)</text>
        <dbReference type="Rhea" id="RHEA:48432"/>
        <dbReference type="Rhea" id="RHEA-COMP:12103"/>
        <dbReference type="Rhea" id="RHEA-COMP:12104"/>
        <dbReference type="ChEBI" id="CHEBI:15378"/>
        <dbReference type="ChEBI" id="CHEBI:30616"/>
        <dbReference type="ChEBI" id="CHEBI:90418"/>
        <dbReference type="ChEBI" id="CHEBI:90420"/>
        <dbReference type="ChEBI" id="CHEBI:456216"/>
        <dbReference type="EC" id="2.7.1.172"/>
    </reaction>
    <physiologicalReaction direction="left-to-right" evidence="2">
        <dbReference type="Rhea" id="RHEA:48433"/>
    </physiologicalReaction>
</comment>
<dbReference type="Gene3D" id="3.90.1200.10">
    <property type="match status" value="1"/>
</dbReference>
<keyword evidence="3" id="KW-0808">Transferase</keyword>
<comment type="similarity">
    <text evidence="3">Belongs to the fructosamine kinase family.</text>
</comment>
<dbReference type="SUPFAM" id="SSF56112">
    <property type="entry name" value="Protein kinase-like (PK-like)"/>
    <property type="match status" value="1"/>
</dbReference>
<dbReference type="Proteomes" id="UP001300502">
    <property type="component" value="Unassembled WGS sequence"/>
</dbReference>
<evidence type="ECO:0000256" key="3">
    <source>
        <dbReference type="PIRNR" id="PIRNR006221"/>
    </source>
</evidence>
<evidence type="ECO:0000256" key="1">
    <source>
        <dbReference type="ARBA" id="ARBA00011961"/>
    </source>
</evidence>
<dbReference type="EMBL" id="JANCYU010000022">
    <property type="protein sequence ID" value="KAK4524178.1"/>
    <property type="molecule type" value="Genomic_DNA"/>
</dbReference>
<reference evidence="4 5" key="1">
    <citation type="submission" date="2022-07" db="EMBL/GenBank/DDBJ databases">
        <title>Genome-wide signatures of adaptation to extreme environments.</title>
        <authorList>
            <person name="Cho C.H."/>
            <person name="Yoon H.S."/>
        </authorList>
    </citation>
    <scope>NUCLEOTIDE SEQUENCE [LARGE SCALE GENOMIC DNA]</scope>
    <source>
        <strain evidence="4 5">108.79 E11</strain>
    </source>
</reference>
<comment type="caution">
    <text evidence="4">The sequence shown here is derived from an EMBL/GenBank/DDBJ whole genome shotgun (WGS) entry which is preliminary data.</text>
</comment>
<dbReference type="PANTHER" id="PTHR12149:SF8">
    <property type="entry name" value="PROTEIN-RIBULOSAMINE 3-KINASE"/>
    <property type="match status" value="1"/>
</dbReference>
<accession>A0AAV9I9Z4</accession>
<dbReference type="InterPro" id="IPR016477">
    <property type="entry name" value="Fructo-/Ketosamine-3-kinase"/>
</dbReference>
<organism evidence="4 5">
    <name type="scientific">Galdieria yellowstonensis</name>
    <dbReference type="NCBI Taxonomy" id="3028027"/>
    <lineage>
        <taxon>Eukaryota</taxon>
        <taxon>Rhodophyta</taxon>
        <taxon>Bangiophyceae</taxon>
        <taxon>Galdieriales</taxon>
        <taxon>Galdieriaceae</taxon>
        <taxon>Galdieria</taxon>
    </lineage>
</organism>
<protein>
    <recommendedName>
        <fullName evidence="1">protein-ribulosamine 3-kinase</fullName>
        <ecNumber evidence="1">2.7.1.172</ecNumber>
    </recommendedName>
</protein>
<evidence type="ECO:0000313" key="5">
    <source>
        <dbReference type="Proteomes" id="UP001300502"/>
    </source>
</evidence>
<proteinExistence type="inferred from homology"/>
<dbReference type="AlphaFoldDB" id="A0AAV9I9Z4"/>
<dbReference type="PANTHER" id="PTHR12149">
    <property type="entry name" value="FRUCTOSAMINE 3 KINASE-RELATED PROTEIN"/>
    <property type="match status" value="1"/>
</dbReference>
<evidence type="ECO:0000256" key="2">
    <source>
        <dbReference type="ARBA" id="ARBA00048655"/>
    </source>
</evidence>
<sequence length="299" mass="34175">MAFAQLEDKISSAVSAAIGKEFKATVGPSVGGGCVSDTRVILCKDSDSLKFFAKIGTPDEVSMLAAEYHGVLEMYNTKTIRVPKPICYDSTDRFSFLILENLNMTSRAGRKEYGLLGKNLAKMHRCTSDRGFGWHRGNTIGPTPQLNPWTSNWTEFFVNYRLRYQLDLAKRNRLKLENVETFLQKVENILNQKQDVIPSLVHGDLWSGNIGFLNTGEPVIFDPATYYGDREVDIAMTELFGRLPEEFYIAYNDEFPLAEGYEQRRIIYNLYHVLNHYNLFGGMYGRQAKSMMEEIMEFM</sequence>
<dbReference type="Pfam" id="PF03881">
    <property type="entry name" value="Fructosamin_kin"/>
    <property type="match status" value="1"/>
</dbReference>
<gene>
    <name evidence="4" type="ORF">GAYE_SCF02G2077</name>
</gene>
<dbReference type="Gene3D" id="3.30.200.20">
    <property type="entry name" value="Phosphorylase Kinase, domain 1"/>
    <property type="match status" value="1"/>
</dbReference>
<evidence type="ECO:0000313" key="4">
    <source>
        <dbReference type="EMBL" id="KAK4524178.1"/>
    </source>
</evidence>
<name>A0AAV9I9Z4_9RHOD</name>
<dbReference type="PIRSF" id="PIRSF006221">
    <property type="entry name" value="Ketosamine-3-kinase"/>
    <property type="match status" value="1"/>
</dbReference>
<dbReference type="GO" id="GO:0102193">
    <property type="term" value="F:protein-ribulosamine 3-kinase activity"/>
    <property type="evidence" value="ECO:0007669"/>
    <property type="project" value="UniProtKB-EC"/>
</dbReference>